<dbReference type="Pfam" id="PF07238">
    <property type="entry name" value="PilZ"/>
    <property type="match status" value="1"/>
</dbReference>
<keyword evidence="5" id="KW-1185">Reference proteome</keyword>
<dbReference type="InterPro" id="IPR009875">
    <property type="entry name" value="PilZ_domain"/>
</dbReference>
<dbReference type="Proteomes" id="UP000254537">
    <property type="component" value="Chromosome"/>
</dbReference>
<gene>
    <name evidence="2" type="ORF">DWG20_14125</name>
    <name evidence="3" type="ORF">EBB06_11315</name>
</gene>
<evidence type="ECO:0000313" key="5">
    <source>
        <dbReference type="Proteomes" id="UP000290682"/>
    </source>
</evidence>
<evidence type="ECO:0000313" key="3">
    <source>
        <dbReference type="EMBL" id="RXZ42822.1"/>
    </source>
</evidence>
<evidence type="ECO:0000313" key="2">
    <source>
        <dbReference type="EMBL" id="AXK40905.1"/>
    </source>
</evidence>
<proteinExistence type="predicted"/>
<evidence type="ECO:0000313" key="4">
    <source>
        <dbReference type="Proteomes" id="UP000254537"/>
    </source>
</evidence>
<dbReference type="Proteomes" id="UP000290682">
    <property type="component" value="Unassembled WGS sequence"/>
</dbReference>
<dbReference type="GO" id="GO:0035438">
    <property type="term" value="F:cyclic-di-GMP binding"/>
    <property type="evidence" value="ECO:0007669"/>
    <property type="project" value="InterPro"/>
</dbReference>
<dbReference type="EMBL" id="CP031337">
    <property type="protein sequence ID" value="AXK40905.1"/>
    <property type="molecule type" value="Genomic_DNA"/>
</dbReference>
<dbReference type="AlphaFoldDB" id="A0A345YAF3"/>
<protein>
    <submittedName>
        <fullName evidence="2">PilZ domain-containing protein</fullName>
    </submittedName>
</protein>
<dbReference type="EMBL" id="REGR01000014">
    <property type="protein sequence ID" value="RXZ42822.1"/>
    <property type="molecule type" value="Genomic_DNA"/>
</dbReference>
<organism evidence="2 4">
    <name type="scientific">Crenobacter cavernae</name>
    <dbReference type="NCBI Taxonomy" id="2290923"/>
    <lineage>
        <taxon>Bacteria</taxon>
        <taxon>Pseudomonadati</taxon>
        <taxon>Pseudomonadota</taxon>
        <taxon>Betaproteobacteria</taxon>
        <taxon>Neisseriales</taxon>
        <taxon>Neisseriaceae</taxon>
        <taxon>Crenobacter</taxon>
    </lineage>
</organism>
<dbReference type="OrthoDB" id="8562941at2"/>
<reference evidence="2 4" key="1">
    <citation type="submission" date="2018-07" db="EMBL/GenBank/DDBJ databases">
        <title>Crenobacter cavernae sp. nov., isolated from a karst cave.</title>
        <authorList>
            <person name="Zhu H."/>
        </authorList>
    </citation>
    <scope>NUCLEOTIDE SEQUENCE [LARGE SCALE GENOMIC DNA]</scope>
    <source>
        <strain evidence="2 4">K1W11S-77</strain>
    </source>
</reference>
<dbReference type="KEGG" id="ccah:DWG20_14125"/>
<sequence length="88" mass="9814">MGCRARIKSLLTGDVHYGECIDLSVDGIAIRTSFVPRYAERLEVTLRVPPVGNIPAKPFIVEAEVCRCQEVDPGRLYDIGVRIVKRKS</sequence>
<reference evidence="3 5" key="2">
    <citation type="submission" date="2018-10" db="EMBL/GenBank/DDBJ databases">
        <title>Draft genome of Fastidiocella sp. strain 375T, a bacterium isolated from a karstic cave dripping water.</title>
        <authorList>
            <person name="Coelho C."/>
            <person name="Verissimo A."/>
            <person name="Tiago I."/>
        </authorList>
    </citation>
    <scope>NUCLEOTIDE SEQUENCE [LARGE SCALE GENOMIC DNA]</scope>
    <source>
        <strain evidence="3 5">CAVE-375</strain>
    </source>
</reference>
<feature type="domain" description="PilZ" evidence="1">
    <location>
        <begin position="3"/>
        <end position="83"/>
    </location>
</feature>
<evidence type="ECO:0000259" key="1">
    <source>
        <dbReference type="Pfam" id="PF07238"/>
    </source>
</evidence>
<accession>A0A345YAF3</accession>
<name>A0A345YAF3_9NEIS</name>